<sequence length="222" mass="22994">MTIAILGGTGPQGRGLALRFARAGVPVTLGSRDGGRAEQAAAELQGQLEGGAARIAGRDIRGAVAAADEMVILAVPASAHDATLESIRDLLEGKVLIDIVVPLAEGDPKAVAMPEAGSATEAAQALLGERIPVVGALHNVSATVLNDLEHRINCDVLVCGNDLAAKEKVMALIEKLDVRAYNCGPAVNARCIEAITPILIRLNISRKVPFTHAGIRIWAPDA</sequence>
<dbReference type="InterPro" id="IPR028939">
    <property type="entry name" value="P5C_Rdtase_cat_N"/>
</dbReference>
<name>A0ABW1ZXF9_9GAMM</name>
<dbReference type="NCBIfam" id="TIGR01915">
    <property type="entry name" value="npdG"/>
    <property type="match status" value="1"/>
</dbReference>
<protein>
    <submittedName>
        <fullName evidence="3">NADPH-dependent F420 reductase</fullName>
    </submittedName>
</protein>
<dbReference type="InterPro" id="IPR010185">
    <property type="entry name" value="NpdG"/>
</dbReference>
<dbReference type="PANTHER" id="PTHR14239:SF0">
    <property type="entry name" value="F420-DEPENDENT NADP REDUCTASE"/>
    <property type="match status" value="1"/>
</dbReference>
<dbReference type="InterPro" id="IPR051267">
    <property type="entry name" value="STEAP_metalloreductase"/>
</dbReference>
<dbReference type="RefSeq" id="WP_379908415.1">
    <property type="nucleotide sequence ID" value="NZ_JBHSWE010000001.1"/>
</dbReference>
<dbReference type="EMBL" id="JBHSWE010000001">
    <property type="protein sequence ID" value="MFC6669887.1"/>
    <property type="molecule type" value="Genomic_DNA"/>
</dbReference>
<dbReference type="SUPFAM" id="SSF51735">
    <property type="entry name" value="NAD(P)-binding Rossmann-fold domains"/>
    <property type="match status" value="1"/>
</dbReference>
<keyword evidence="1" id="KW-0560">Oxidoreductase</keyword>
<keyword evidence="4" id="KW-1185">Reference proteome</keyword>
<evidence type="ECO:0000256" key="1">
    <source>
        <dbReference type="ARBA" id="ARBA00023002"/>
    </source>
</evidence>
<evidence type="ECO:0000313" key="3">
    <source>
        <dbReference type="EMBL" id="MFC6669887.1"/>
    </source>
</evidence>
<comment type="caution">
    <text evidence="3">The sequence shown here is derived from an EMBL/GenBank/DDBJ whole genome shotgun (WGS) entry which is preliminary data.</text>
</comment>
<dbReference type="Proteomes" id="UP001596422">
    <property type="component" value="Unassembled WGS sequence"/>
</dbReference>
<feature type="domain" description="Pyrroline-5-carboxylate reductase catalytic N-terminal" evidence="2">
    <location>
        <begin position="2"/>
        <end position="102"/>
    </location>
</feature>
<dbReference type="Gene3D" id="3.40.50.720">
    <property type="entry name" value="NAD(P)-binding Rossmann-like Domain"/>
    <property type="match status" value="1"/>
</dbReference>
<evidence type="ECO:0000259" key="2">
    <source>
        <dbReference type="Pfam" id="PF03807"/>
    </source>
</evidence>
<accession>A0ABW1ZXF9</accession>
<gene>
    <name evidence="3" type="primary">npdG</name>
    <name evidence="3" type="ORF">ACFQDL_07130</name>
</gene>
<dbReference type="InterPro" id="IPR036291">
    <property type="entry name" value="NAD(P)-bd_dom_sf"/>
</dbReference>
<proteinExistence type="predicted"/>
<dbReference type="Pfam" id="PF03807">
    <property type="entry name" value="F420_oxidored"/>
    <property type="match status" value="1"/>
</dbReference>
<reference evidence="4" key="1">
    <citation type="journal article" date="2019" name="Int. J. Syst. Evol. Microbiol.">
        <title>The Global Catalogue of Microorganisms (GCM) 10K type strain sequencing project: providing services to taxonomists for standard genome sequencing and annotation.</title>
        <authorList>
            <consortium name="The Broad Institute Genomics Platform"/>
            <consortium name="The Broad Institute Genome Sequencing Center for Infectious Disease"/>
            <person name="Wu L."/>
            <person name="Ma J."/>
        </authorList>
    </citation>
    <scope>NUCLEOTIDE SEQUENCE [LARGE SCALE GENOMIC DNA]</scope>
    <source>
        <strain evidence="4">NBRC 111756</strain>
    </source>
</reference>
<dbReference type="PANTHER" id="PTHR14239">
    <property type="entry name" value="DUDULIN-RELATED"/>
    <property type="match status" value="1"/>
</dbReference>
<organism evidence="3 4">
    <name type="scientific">Marinobacterium aestuariivivens</name>
    <dbReference type="NCBI Taxonomy" id="1698799"/>
    <lineage>
        <taxon>Bacteria</taxon>
        <taxon>Pseudomonadati</taxon>
        <taxon>Pseudomonadota</taxon>
        <taxon>Gammaproteobacteria</taxon>
        <taxon>Oceanospirillales</taxon>
        <taxon>Oceanospirillaceae</taxon>
        <taxon>Marinobacterium</taxon>
    </lineage>
</organism>
<evidence type="ECO:0000313" key="4">
    <source>
        <dbReference type="Proteomes" id="UP001596422"/>
    </source>
</evidence>